<evidence type="ECO:0000313" key="2">
    <source>
        <dbReference type="EMBL" id="MCG2671893.1"/>
    </source>
</evidence>
<name>A0ABS9LXZ6_9BRAD</name>
<evidence type="ECO:0000313" key="3">
    <source>
        <dbReference type="Proteomes" id="UP001139012"/>
    </source>
</evidence>
<comment type="caution">
    <text evidence="2">The sequence shown here is derived from an EMBL/GenBank/DDBJ whole genome shotgun (WGS) entry which is preliminary data.</text>
</comment>
<organism evidence="2 3">
    <name type="scientific">Bradyrhizobium zhengyangense</name>
    <dbReference type="NCBI Taxonomy" id="2911009"/>
    <lineage>
        <taxon>Bacteria</taxon>
        <taxon>Pseudomonadati</taxon>
        <taxon>Pseudomonadota</taxon>
        <taxon>Alphaproteobacteria</taxon>
        <taxon>Hyphomicrobiales</taxon>
        <taxon>Nitrobacteraceae</taxon>
        <taxon>Bradyrhizobium</taxon>
    </lineage>
</organism>
<feature type="transmembrane region" description="Helical" evidence="1">
    <location>
        <begin position="67"/>
        <end position="85"/>
    </location>
</feature>
<reference evidence="2" key="1">
    <citation type="submission" date="2022-01" db="EMBL/GenBank/DDBJ databases">
        <title>Genome sequnece data of strain Bradyrhizobium sp. nov.</title>
        <authorList>
            <person name="Zhang J."/>
        </authorList>
    </citation>
    <scope>NUCLEOTIDE SEQUENCE</scope>
    <source>
        <strain evidence="2">WYCCWR 12774</strain>
    </source>
</reference>
<protein>
    <submittedName>
        <fullName evidence="2">Uncharacterized protein</fullName>
    </submittedName>
</protein>
<gene>
    <name evidence="2" type="ORF">L6637_33605</name>
</gene>
<dbReference type="EMBL" id="JAKLUA010000016">
    <property type="protein sequence ID" value="MCG2671893.1"/>
    <property type="molecule type" value="Genomic_DNA"/>
</dbReference>
<sequence length="248" mass="27367">MGITSNVLLPFAFACFVAQKSWWRAISTLLLLLLFYPITLTKLALFAPAWLLFLGLGSIFFEPRTAVVLSLLLPILLGVILAMLFDANAITYQQFISYFGLINFRMIALPSSALDYYNDFFATHELTYFCQINLVKSFVDCPYREPLAVVMQNAYQIGYFNASLFATEGIASVGMNMAPVAALACGLIISLGNCLSSGLPSRFVLLSAGVLAQTFINVPLTISFVTNGAALLFLLWYITPRTLFERVS</sequence>
<keyword evidence="1" id="KW-1133">Transmembrane helix</keyword>
<keyword evidence="1" id="KW-0812">Transmembrane</keyword>
<proteinExistence type="predicted"/>
<keyword evidence="1" id="KW-0472">Membrane</keyword>
<feature type="transmembrane region" description="Helical" evidence="1">
    <location>
        <begin position="219"/>
        <end position="238"/>
    </location>
</feature>
<accession>A0ABS9LXZ6</accession>
<feature type="transmembrane region" description="Helical" evidence="1">
    <location>
        <begin position="180"/>
        <end position="199"/>
    </location>
</feature>
<evidence type="ECO:0000256" key="1">
    <source>
        <dbReference type="SAM" id="Phobius"/>
    </source>
</evidence>
<dbReference type="Proteomes" id="UP001139012">
    <property type="component" value="Unassembled WGS sequence"/>
</dbReference>
<dbReference type="RefSeq" id="WP_237873275.1">
    <property type="nucleotide sequence ID" value="NZ_JAKLUA010000016.1"/>
</dbReference>
<keyword evidence="3" id="KW-1185">Reference proteome</keyword>